<dbReference type="AlphaFoldDB" id="A0A6J4P8H1"/>
<reference evidence="1" key="1">
    <citation type="submission" date="2020-02" db="EMBL/GenBank/DDBJ databases">
        <authorList>
            <person name="Meier V. D."/>
        </authorList>
    </citation>
    <scope>NUCLEOTIDE SEQUENCE</scope>
    <source>
        <strain evidence="1">AVDCRST_MAG01</strain>
    </source>
</reference>
<proteinExistence type="predicted"/>
<organism evidence="1">
    <name type="scientific">uncultured Rubrobacteraceae bacterium</name>
    <dbReference type="NCBI Taxonomy" id="349277"/>
    <lineage>
        <taxon>Bacteria</taxon>
        <taxon>Bacillati</taxon>
        <taxon>Actinomycetota</taxon>
        <taxon>Rubrobacteria</taxon>
        <taxon>Rubrobacterales</taxon>
        <taxon>Rubrobacteraceae</taxon>
        <taxon>environmental samples</taxon>
    </lineage>
</organism>
<sequence length="99" mass="10949">MQVTRGEDEVLAYLRENVEEPERITAETVRWSGEDLATFAHRLETISGSDSWGYGLDNANGRIEVDVPGDAGKARRRISEVVDPCAFTVRGDAAPMRPD</sequence>
<dbReference type="EMBL" id="CADCUW010000218">
    <property type="protein sequence ID" value="CAA9409142.1"/>
    <property type="molecule type" value="Genomic_DNA"/>
</dbReference>
<gene>
    <name evidence="1" type="ORF">AVDCRST_MAG01-01-1504</name>
</gene>
<name>A0A6J4P8H1_9ACTN</name>
<accession>A0A6J4P8H1</accession>
<protein>
    <submittedName>
        <fullName evidence="1">Uncharacterized protein</fullName>
    </submittedName>
</protein>
<evidence type="ECO:0000313" key="1">
    <source>
        <dbReference type="EMBL" id="CAA9409142.1"/>
    </source>
</evidence>